<dbReference type="AlphaFoldDB" id="A0A5B0SD58"/>
<evidence type="ECO:0000256" key="5">
    <source>
        <dbReference type="ARBA" id="ARBA00022723"/>
    </source>
</evidence>
<dbReference type="GO" id="GO:0005737">
    <property type="term" value="C:cytoplasm"/>
    <property type="evidence" value="ECO:0007669"/>
    <property type="project" value="TreeGrafter"/>
</dbReference>
<dbReference type="GO" id="GO:0003677">
    <property type="term" value="F:DNA binding"/>
    <property type="evidence" value="ECO:0007669"/>
    <property type="project" value="InterPro"/>
</dbReference>
<dbReference type="SUPFAM" id="SSF88723">
    <property type="entry name" value="PIN domain-like"/>
    <property type="match status" value="1"/>
</dbReference>
<keyword evidence="12" id="KW-0234">DNA repair</keyword>
<dbReference type="GO" id="GO:0006260">
    <property type="term" value="P:DNA replication"/>
    <property type="evidence" value="ECO:0007669"/>
    <property type="project" value="UniProtKB-KW"/>
</dbReference>
<dbReference type="GO" id="GO:0006281">
    <property type="term" value="P:DNA repair"/>
    <property type="evidence" value="ECO:0007669"/>
    <property type="project" value="UniProtKB-KW"/>
</dbReference>
<keyword evidence="8" id="KW-0378">Hydrolase</keyword>
<dbReference type="GO" id="GO:0046872">
    <property type="term" value="F:metal ion binding"/>
    <property type="evidence" value="ECO:0007669"/>
    <property type="project" value="UniProtKB-KW"/>
</dbReference>
<evidence type="ECO:0000256" key="2">
    <source>
        <dbReference type="ARBA" id="ARBA00022553"/>
    </source>
</evidence>
<accession>A0A5B0SD58</accession>
<dbReference type="InterPro" id="IPR008918">
    <property type="entry name" value="HhH2"/>
</dbReference>
<comment type="cofactor">
    <cofactor evidence="1">
        <name>Mg(2+)</name>
        <dbReference type="ChEBI" id="CHEBI:18420"/>
    </cofactor>
</comment>
<evidence type="ECO:0000256" key="10">
    <source>
        <dbReference type="ARBA" id="ARBA00022842"/>
    </source>
</evidence>
<evidence type="ECO:0000256" key="11">
    <source>
        <dbReference type="ARBA" id="ARBA00023128"/>
    </source>
</evidence>
<dbReference type="GO" id="GO:0008409">
    <property type="term" value="F:5'-3' exonuclease activity"/>
    <property type="evidence" value="ECO:0007669"/>
    <property type="project" value="TreeGrafter"/>
</dbReference>
<evidence type="ECO:0000256" key="9">
    <source>
        <dbReference type="ARBA" id="ARBA00022839"/>
    </source>
</evidence>
<feature type="region of interest" description="Disordered" evidence="15">
    <location>
        <begin position="151"/>
        <end position="207"/>
    </location>
</feature>
<organism evidence="17 18">
    <name type="scientific">Puccinia graminis f. sp. tritici</name>
    <dbReference type="NCBI Taxonomy" id="56615"/>
    <lineage>
        <taxon>Eukaryota</taxon>
        <taxon>Fungi</taxon>
        <taxon>Dikarya</taxon>
        <taxon>Basidiomycota</taxon>
        <taxon>Pucciniomycotina</taxon>
        <taxon>Pucciniomycetes</taxon>
        <taxon>Pucciniales</taxon>
        <taxon>Pucciniaceae</taxon>
        <taxon>Puccinia</taxon>
    </lineage>
</organism>
<evidence type="ECO:0000256" key="14">
    <source>
        <dbReference type="ARBA" id="ARBA00034726"/>
    </source>
</evidence>
<dbReference type="Gene3D" id="1.10.150.20">
    <property type="entry name" value="5' to 3' exonuclease, C-terminal subdomain"/>
    <property type="match status" value="1"/>
</dbReference>
<dbReference type="InterPro" id="IPR006084">
    <property type="entry name" value="XPG/Rad2"/>
</dbReference>
<dbReference type="PANTHER" id="PTHR11081:SF9">
    <property type="entry name" value="FLAP ENDONUCLEASE 1"/>
    <property type="match status" value="1"/>
</dbReference>
<keyword evidence="5" id="KW-0479">Metal-binding</keyword>
<dbReference type="CDD" id="cd09907">
    <property type="entry name" value="H3TH_FEN1-Euk"/>
    <property type="match status" value="1"/>
</dbReference>
<keyword evidence="7" id="KW-0227">DNA damage</keyword>
<evidence type="ECO:0000256" key="12">
    <source>
        <dbReference type="ARBA" id="ARBA00023204"/>
    </source>
</evidence>
<evidence type="ECO:0000313" key="18">
    <source>
        <dbReference type="Proteomes" id="UP000325313"/>
    </source>
</evidence>
<keyword evidence="11" id="KW-0496">Mitochondrion</keyword>
<keyword evidence="4" id="KW-0540">Nuclease</keyword>
<evidence type="ECO:0000259" key="16">
    <source>
        <dbReference type="Pfam" id="PF00867"/>
    </source>
</evidence>
<reference evidence="17 18" key="1">
    <citation type="submission" date="2019-05" db="EMBL/GenBank/DDBJ databases">
        <title>Emergence of the Ug99 lineage of the wheat stem rust pathogen through somatic hybridization.</title>
        <authorList>
            <person name="Li F."/>
            <person name="Upadhyaya N.M."/>
            <person name="Sperschneider J."/>
            <person name="Matny O."/>
            <person name="Nguyen-Phuc H."/>
            <person name="Mago R."/>
            <person name="Raley C."/>
            <person name="Miller M.E."/>
            <person name="Silverstein K.A.T."/>
            <person name="Henningsen E."/>
            <person name="Hirsch C.D."/>
            <person name="Visser B."/>
            <person name="Pretorius Z.A."/>
            <person name="Steffenson B.J."/>
            <person name="Schwessinger B."/>
            <person name="Dodds P.N."/>
            <person name="Figueroa M."/>
        </authorList>
    </citation>
    <scope>NUCLEOTIDE SEQUENCE [LARGE SCALE GENOMIC DNA]</scope>
    <source>
        <strain evidence="17 18">Ug99</strain>
    </source>
</reference>
<evidence type="ECO:0000256" key="6">
    <source>
        <dbReference type="ARBA" id="ARBA00022759"/>
    </source>
</evidence>
<dbReference type="FunFam" id="1.10.150.20:FF:000009">
    <property type="entry name" value="Flap endonuclease 1"/>
    <property type="match status" value="1"/>
</dbReference>
<keyword evidence="6" id="KW-0255">Endonuclease</keyword>
<dbReference type="Proteomes" id="UP000325313">
    <property type="component" value="Unassembled WGS sequence"/>
</dbReference>
<evidence type="ECO:0000256" key="15">
    <source>
        <dbReference type="SAM" id="MobiDB-lite"/>
    </source>
</evidence>
<evidence type="ECO:0000256" key="13">
    <source>
        <dbReference type="ARBA" id="ARBA00023242"/>
    </source>
</evidence>
<gene>
    <name evidence="17" type="primary">FEN1_2</name>
    <name evidence="17" type="ORF">PGTUg99_019729</name>
</gene>
<keyword evidence="13" id="KW-0539">Nucleus</keyword>
<dbReference type="InterPro" id="IPR036279">
    <property type="entry name" value="5-3_exonuclease_C_sf"/>
</dbReference>
<feature type="compositionally biased region" description="Basic residues" evidence="15">
    <location>
        <begin position="191"/>
        <end position="207"/>
    </location>
</feature>
<comment type="caution">
    <text evidence="17">The sequence shown here is derived from an EMBL/GenBank/DDBJ whole genome shotgun (WGS) entry which is preliminary data.</text>
</comment>
<dbReference type="GO" id="GO:0017108">
    <property type="term" value="F:5'-flap endonuclease activity"/>
    <property type="evidence" value="ECO:0007669"/>
    <property type="project" value="TreeGrafter"/>
</dbReference>
<dbReference type="EMBL" id="VDEP01000037">
    <property type="protein sequence ID" value="KAA1135750.1"/>
    <property type="molecule type" value="Genomic_DNA"/>
</dbReference>
<evidence type="ECO:0000256" key="3">
    <source>
        <dbReference type="ARBA" id="ARBA00022705"/>
    </source>
</evidence>
<evidence type="ECO:0000256" key="8">
    <source>
        <dbReference type="ARBA" id="ARBA00022801"/>
    </source>
</evidence>
<sequence>MDTLTFGTPILLRHLTFSEARKMPILTVNLEKVLSGLELTMEQFIEFCVLCGCDYVDPLKGVAAKTAHKLMMEHGSLEKVVEHLRESSKNPPPEDWPWEEARALFQKPEVTPSSELKLEWKKPDVEGLVDFLVKEKGFDEERVKKGAAKLTQAMTQKQQGRLDGFFKPIAAQTDQSSSNKKRKGDDDKKATKGKKAKSNSTSTKKKS</sequence>
<name>A0A5B0SD58_PUCGR</name>
<keyword evidence="2" id="KW-0597">Phosphoprotein</keyword>
<keyword evidence="10" id="KW-0460">Magnesium</keyword>
<dbReference type="PANTHER" id="PTHR11081">
    <property type="entry name" value="FLAP ENDONUCLEASE FAMILY MEMBER"/>
    <property type="match status" value="1"/>
</dbReference>
<keyword evidence="3" id="KW-0235">DNA replication</keyword>
<keyword evidence="9" id="KW-0269">Exonuclease</keyword>
<dbReference type="GO" id="GO:0005634">
    <property type="term" value="C:nucleus"/>
    <property type="evidence" value="ECO:0007669"/>
    <property type="project" value="TreeGrafter"/>
</dbReference>
<dbReference type="InterPro" id="IPR029060">
    <property type="entry name" value="PIN-like_dom_sf"/>
</dbReference>
<comment type="similarity">
    <text evidence="14">Belongs to the XPG/RAD2 endonuclease family. FEN1 subfamily.</text>
</comment>
<proteinExistence type="inferred from homology"/>
<dbReference type="SMART" id="SM00279">
    <property type="entry name" value="HhH2"/>
    <property type="match status" value="1"/>
</dbReference>
<evidence type="ECO:0000256" key="4">
    <source>
        <dbReference type="ARBA" id="ARBA00022722"/>
    </source>
</evidence>
<dbReference type="Pfam" id="PF00867">
    <property type="entry name" value="XPG_I"/>
    <property type="match status" value="1"/>
</dbReference>
<protein>
    <submittedName>
        <fullName evidence="17">Elongation of fatty acids protein 2</fullName>
    </submittedName>
</protein>
<dbReference type="SUPFAM" id="SSF47807">
    <property type="entry name" value="5' to 3' exonuclease, C-terminal subdomain"/>
    <property type="match status" value="1"/>
</dbReference>
<evidence type="ECO:0000313" key="17">
    <source>
        <dbReference type="EMBL" id="KAA1135750.1"/>
    </source>
</evidence>
<evidence type="ECO:0000256" key="1">
    <source>
        <dbReference type="ARBA" id="ARBA00001946"/>
    </source>
</evidence>
<dbReference type="InterPro" id="IPR006086">
    <property type="entry name" value="XPG-I_dom"/>
</dbReference>
<evidence type="ECO:0000256" key="7">
    <source>
        <dbReference type="ARBA" id="ARBA00022763"/>
    </source>
</evidence>
<feature type="domain" description="XPG-I" evidence="16">
    <location>
        <begin position="1"/>
        <end position="54"/>
    </location>
</feature>